<accession>A0ABQ8KS43</accession>
<dbReference type="InterPro" id="IPR045340">
    <property type="entry name" value="DUF6533"/>
</dbReference>
<evidence type="ECO:0000259" key="2">
    <source>
        <dbReference type="Pfam" id="PF20151"/>
    </source>
</evidence>
<keyword evidence="1" id="KW-1133">Transmembrane helix</keyword>
<dbReference type="GeneID" id="71998590"/>
<organism evidence="3 4">
    <name type="scientific">Rhodofomes roseus</name>
    <dbReference type="NCBI Taxonomy" id="34475"/>
    <lineage>
        <taxon>Eukaryota</taxon>
        <taxon>Fungi</taxon>
        <taxon>Dikarya</taxon>
        <taxon>Basidiomycota</taxon>
        <taxon>Agaricomycotina</taxon>
        <taxon>Agaricomycetes</taxon>
        <taxon>Polyporales</taxon>
        <taxon>Rhodofomes</taxon>
    </lineage>
</organism>
<keyword evidence="1" id="KW-0812">Transmembrane</keyword>
<evidence type="ECO:0000256" key="1">
    <source>
        <dbReference type="SAM" id="Phobius"/>
    </source>
</evidence>
<name>A0ABQ8KS43_9APHY</name>
<comment type="caution">
    <text evidence="3">The sequence shown here is derived from an EMBL/GenBank/DDBJ whole genome shotgun (WGS) entry which is preliminary data.</text>
</comment>
<dbReference type="RefSeq" id="XP_047782709.1">
    <property type="nucleotide sequence ID" value="XM_047917858.1"/>
</dbReference>
<dbReference type="EMBL" id="JADCUA010000003">
    <property type="protein sequence ID" value="KAH9841410.1"/>
    <property type="molecule type" value="Genomic_DNA"/>
</dbReference>
<evidence type="ECO:0000313" key="3">
    <source>
        <dbReference type="EMBL" id="KAH9841410.1"/>
    </source>
</evidence>
<gene>
    <name evidence="3" type="ORF">C8Q71DRAFT_328317</name>
</gene>
<dbReference type="Proteomes" id="UP000814176">
    <property type="component" value="Unassembled WGS sequence"/>
</dbReference>
<keyword evidence="4" id="KW-1185">Reference proteome</keyword>
<protein>
    <recommendedName>
        <fullName evidence="2">DUF6533 domain-containing protein</fullName>
    </recommendedName>
</protein>
<keyword evidence="1" id="KW-0472">Membrane</keyword>
<reference evidence="3 4" key="1">
    <citation type="journal article" date="2021" name="Environ. Microbiol.">
        <title>Gene family expansions and transcriptome signatures uncover fungal adaptations to wood decay.</title>
        <authorList>
            <person name="Hage H."/>
            <person name="Miyauchi S."/>
            <person name="Viragh M."/>
            <person name="Drula E."/>
            <person name="Min B."/>
            <person name="Chaduli D."/>
            <person name="Navarro D."/>
            <person name="Favel A."/>
            <person name="Norest M."/>
            <person name="Lesage-Meessen L."/>
            <person name="Balint B."/>
            <person name="Merenyi Z."/>
            <person name="de Eugenio L."/>
            <person name="Morin E."/>
            <person name="Martinez A.T."/>
            <person name="Baldrian P."/>
            <person name="Stursova M."/>
            <person name="Martinez M.J."/>
            <person name="Novotny C."/>
            <person name="Magnuson J.K."/>
            <person name="Spatafora J.W."/>
            <person name="Maurice S."/>
            <person name="Pangilinan J."/>
            <person name="Andreopoulos W."/>
            <person name="LaButti K."/>
            <person name="Hundley H."/>
            <person name="Na H."/>
            <person name="Kuo A."/>
            <person name="Barry K."/>
            <person name="Lipzen A."/>
            <person name="Henrissat B."/>
            <person name="Riley R."/>
            <person name="Ahrendt S."/>
            <person name="Nagy L.G."/>
            <person name="Grigoriev I.V."/>
            <person name="Martin F."/>
            <person name="Rosso M.N."/>
        </authorList>
    </citation>
    <scope>NUCLEOTIDE SEQUENCE [LARGE SCALE GENOMIC DNA]</scope>
    <source>
        <strain evidence="3 4">CIRM-BRFM 1785</strain>
    </source>
</reference>
<proteinExistence type="predicted"/>
<feature type="transmembrane region" description="Helical" evidence="1">
    <location>
        <begin position="95"/>
        <end position="120"/>
    </location>
</feature>
<evidence type="ECO:0000313" key="4">
    <source>
        <dbReference type="Proteomes" id="UP000814176"/>
    </source>
</evidence>
<sequence length="137" mass="15646">MSKKYRTDDQHQDHGVLRRFGLKSSAQADHRPTRRFEEVPSSMATTQVTQNEIINLQNTFATNCCYIASIVLYVYDRATTVGQEIEVVWLRKKTLVIALYTCMHIFALASLFIATLLALYSGPCEVRIHDHAPYNAH</sequence>
<feature type="domain" description="DUF6533" evidence="2">
    <location>
        <begin position="64"/>
        <end position="108"/>
    </location>
</feature>
<dbReference type="Pfam" id="PF20151">
    <property type="entry name" value="DUF6533"/>
    <property type="match status" value="1"/>
</dbReference>